<dbReference type="RefSeq" id="WP_332392696.1">
    <property type="nucleotide sequence ID" value="NZ_JAVDDR010000056.1"/>
</dbReference>
<name>A0A828PFG5_ECOLX</name>
<evidence type="ECO:0000256" key="1">
    <source>
        <dbReference type="ARBA" id="ARBA00009437"/>
    </source>
</evidence>
<dbReference type="PANTHER" id="PTHR30419">
    <property type="entry name" value="HTH-TYPE TRANSCRIPTIONAL REGULATOR YBHD"/>
    <property type="match status" value="1"/>
</dbReference>
<dbReference type="Gene3D" id="1.10.10.10">
    <property type="entry name" value="Winged helix-like DNA-binding domain superfamily/Winged helix DNA-binding domain"/>
    <property type="match status" value="1"/>
</dbReference>
<keyword evidence="2" id="KW-0805">Transcription regulation</keyword>
<dbReference type="SUPFAM" id="SSF53850">
    <property type="entry name" value="Periplasmic binding protein-like II"/>
    <property type="match status" value="1"/>
</dbReference>
<dbReference type="InterPro" id="IPR005119">
    <property type="entry name" value="LysR_subst-bd"/>
</dbReference>
<dbReference type="AlphaFoldDB" id="A0A828PFG5"/>
<dbReference type="Gene3D" id="3.40.190.10">
    <property type="entry name" value="Periplasmic binding protein-like II"/>
    <property type="match status" value="2"/>
</dbReference>
<gene>
    <name evidence="6" type="ORF">A5U30_004672</name>
</gene>
<evidence type="ECO:0000256" key="4">
    <source>
        <dbReference type="ARBA" id="ARBA00023163"/>
    </source>
</evidence>
<dbReference type="Pfam" id="PF03466">
    <property type="entry name" value="LysR_substrate"/>
    <property type="match status" value="1"/>
</dbReference>
<dbReference type="PRINTS" id="PR00039">
    <property type="entry name" value="HTHLYSR"/>
</dbReference>
<dbReference type="GO" id="GO:0003677">
    <property type="term" value="F:DNA binding"/>
    <property type="evidence" value="ECO:0007669"/>
    <property type="project" value="UniProtKB-KW"/>
</dbReference>
<feature type="domain" description="HTH lysR-type" evidence="5">
    <location>
        <begin position="5"/>
        <end position="62"/>
    </location>
</feature>
<evidence type="ECO:0000256" key="2">
    <source>
        <dbReference type="ARBA" id="ARBA00023015"/>
    </source>
</evidence>
<dbReference type="InterPro" id="IPR036390">
    <property type="entry name" value="WH_DNA-bd_sf"/>
</dbReference>
<dbReference type="GO" id="GO:0005829">
    <property type="term" value="C:cytosol"/>
    <property type="evidence" value="ECO:0007669"/>
    <property type="project" value="TreeGrafter"/>
</dbReference>
<dbReference type="FunFam" id="1.10.10.10:FF:000001">
    <property type="entry name" value="LysR family transcriptional regulator"/>
    <property type="match status" value="1"/>
</dbReference>
<dbReference type="Pfam" id="PF00126">
    <property type="entry name" value="HTH_1"/>
    <property type="match status" value="1"/>
</dbReference>
<dbReference type="GO" id="GO:0003700">
    <property type="term" value="F:DNA-binding transcription factor activity"/>
    <property type="evidence" value="ECO:0007669"/>
    <property type="project" value="InterPro"/>
</dbReference>
<dbReference type="InterPro" id="IPR000847">
    <property type="entry name" value="LysR_HTH_N"/>
</dbReference>
<organism evidence="6 7">
    <name type="scientific">Escherichia coli</name>
    <dbReference type="NCBI Taxonomy" id="562"/>
    <lineage>
        <taxon>Bacteria</taxon>
        <taxon>Pseudomonadati</taxon>
        <taxon>Pseudomonadota</taxon>
        <taxon>Gammaproteobacteria</taxon>
        <taxon>Enterobacterales</taxon>
        <taxon>Enterobacteriaceae</taxon>
        <taxon>Escherichia</taxon>
    </lineage>
</organism>
<dbReference type="PANTHER" id="PTHR30419:SF7">
    <property type="entry name" value="HTH-TYPE TRANSCRIPTIONAL REGULATOR TDCA"/>
    <property type="match status" value="1"/>
</dbReference>
<dbReference type="InterPro" id="IPR050950">
    <property type="entry name" value="HTH-type_LysR_regulators"/>
</dbReference>
<comment type="similarity">
    <text evidence="1">Belongs to the LysR transcriptional regulatory family.</text>
</comment>
<keyword evidence="4" id="KW-0804">Transcription</keyword>
<keyword evidence="3" id="KW-0238">DNA-binding</keyword>
<dbReference type="PROSITE" id="PS50931">
    <property type="entry name" value="HTH_LYSR"/>
    <property type="match status" value="1"/>
</dbReference>
<evidence type="ECO:0000259" key="5">
    <source>
        <dbReference type="PROSITE" id="PS50931"/>
    </source>
</evidence>
<dbReference type="SUPFAM" id="SSF46785">
    <property type="entry name" value="Winged helix' DNA-binding domain"/>
    <property type="match status" value="1"/>
</dbReference>
<proteinExistence type="inferred from homology"/>
<evidence type="ECO:0000313" key="6">
    <source>
        <dbReference type="EMBL" id="EFM8156935.1"/>
    </source>
</evidence>
<evidence type="ECO:0000313" key="7">
    <source>
        <dbReference type="Proteomes" id="UP000555763"/>
    </source>
</evidence>
<dbReference type="EMBL" id="AATLZG010000044">
    <property type="protein sequence ID" value="EFM8156935.1"/>
    <property type="molecule type" value="Genomic_DNA"/>
</dbReference>
<sequence>MKHMPKLQQIKFFNEIVLCGSLRSAARKMNISQPALSRTIKELENVLGCNLLIRTRDGIVLTEAGKIFSVHSRMILEEVETAALEVAKVNIDNTGKVAFGISSLFGVTIMNNVLDNFRMKYPKTRVMIREGQLSSLIPYLREGVLDFAMGTLTKDMPVGDFIAVELFNAPFTIVARKHHPLRNCTSIDELATARWVFPETQMGYYHYISRLIPFGHPDEPYAPIFTDSVVCIMNLVLYDDYITVLSRARLQEARFKEILCSIPVKYQLPVSQYGLIYPRKRLMTAPAQIMIEYFQQEIQRYDWNG</sequence>
<evidence type="ECO:0000256" key="3">
    <source>
        <dbReference type="ARBA" id="ARBA00023125"/>
    </source>
</evidence>
<accession>A0A828PFG5</accession>
<reference evidence="6 7" key="1">
    <citation type="submission" date="2020-02" db="EMBL/GenBank/DDBJ databases">
        <authorList>
            <consortium name="PulseNet: The National Subtyping Network for Foodborne Disease Surveillance"/>
            <person name="Tarr C.L."/>
            <person name="Trees E."/>
            <person name="Katz L.S."/>
            <person name="Carleton-Romer H.A."/>
            <person name="Stroika S."/>
            <person name="Kucerova Z."/>
            <person name="Roache K.F."/>
            <person name="Sabol A.L."/>
            <person name="Besser J."/>
            <person name="Gerner-Smidt P."/>
        </authorList>
    </citation>
    <scope>NUCLEOTIDE SEQUENCE [LARGE SCALE GENOMIC DNA]</scope>
    <source>
        <strain evidence="6 7">PNUSAE002719</strain>
    </source>
</reference>
<dbReference type="InterPro" id="IPR036388">
    <property type="entry name" value="WH-like_DNA-bd_sf"/>
</dbReference>
<protein>
    <submittedName>
        <fullName evidence="6">LysR family transcriptional regulator</fullName>
    </submittedName>
</protein>
<comment type="caution">
    <text evidence="6">The sequence shown here is derived from an EMBL/GenBank/DDBJ whole genome shotgun (WGS) entry which is preliminary data.</text>
</comment>
<dbReference type="Proteomes" id="UP000555763">
    <property type="component" value="Unassembled WGS sequence"/>
</dbReference>